<protein>
    <submittedName>
        <fullName evidence="3">Type IV pilus assembly protein PilN</fullName>
    </submittedName>
</protein>
<dbReference type="Pfam" id="PF05137">
    <property type="entry name" value="PilN"/>
    <property type="match status" value="1"/>
</dbReference>
<dbReference type="RefSeq" id="WP_165385753.1">
    <property type="nucleotide sequence ID" value="NZ_SHLI01000001.1"/>
</dbReference>
<keyword evidence="4" id="KW-1185">Reference proteome</keyword>
<feature type="transmembrane region" description="Helical" evidence="2">
    <location>
        <begin position="21"/>
        <end position="44"/>
    </location>
</feature>
<evidence type="ECO:0000256" key="1">
    <source>
        <dbReference type="SAM" id="MobiDB-lite"/>
    </source>
</evidence>
<dbReference type="PANTHER" id="PTHR40278">
    <property type="entry name" value="DNA UTILIZATION PROTEIN HOFN"/>
    <property type="match status" value="1"/>
</dbReference>
<gene>
    <name evidence="3" type="ORF">EV698_1549</name>
</gene>
<organism evidence="3 4">
    <name type="scientific">Spiribacter vilamensis</name>
    <dbReference type="NCBI Taxonomy" id="531306"/>
    <lineage>
        <taxon>Bacteria</taxon>
        <taxon>Pseudomonadati</taxon>
        <taxon>Pseudomonadota</taxon>
        <taxon>Gammaproteobacteria</taxon>
        <taxon>Chromatiales</taxon>
        <taxon>Ectothiorhodospiraceae</taxon>
        <taxon>Spiribacter</taxon>
    </lineage>
</organism>
<keyword evidence="2" id="KW-0472">Membrane</keyword>
<sequence>MPIGVNLLPWRERRARRERRCLWLITGLAGLAGLTIMVATAAPIGNDNAHLNSRQTELRDRVAALAPNVDRARRMDRQIDRLDARQSAMDRLRQRRTRAVDALTTVVSALPPSIALVHLEHGSDRLVIEGLSPKSRAIPRLIDALRATPGFTGFRIQRLANRPSESAPGQRFRLVLERNPTASPDHDR</sequence>
<evidence type="ECO:0000256" key="2">
    <source>
        <dbReference type="SAM" id="Phobius"/>
    </source>
</evidence>
<comment type="caution">
    <text evidence="3">The sequence shown here is derived from an EMBL/GenBank/DDBJ whole genome shotgun (WGS) entry which is preliminary data.</text>
</comment>
<keyword evidence="2" id="KW-1133">Transmembrane helix</keyword>
<dbReference type="InterPro" id="IPR052534">
    <property type="entry name" value="Extracell_DNA_Util/SecSys_Comp"/>
</dbReference>
<accession>A0A4Q8D1S5</accession>
<reference evidence="3 4" key="1">
    <citation type="submission" date="2019-02" db="EMBL/GenBank/DDBJ databases">
        <title>Genomic Encyclopedia of Type Strains, Phase IV (KMG-IV): sequencing the most valuable type-strain genomes for metagenomic binning, comparative biology and taxonomic classification.</title>
        <authorList>
            <person name="Goeker M."/>
        </authorList>
    </citation>
    <scope>NUCLEOTIDE SEQUENCE [LARGE SCALE GENOMIC DNA]</scope>
    <source>
        <strain evidence="3 4">DSM 21056</strain>
    </source>
</reference>
<dbReference type="Proteomes" id="UP000292298">
    <property type="component" value="Unassembled WGS sequence"/>
</dbReference>
<evidence type="ECO:0000313" key="4">
    <source>
        <dbReference type="Proteomes" id="UP000292298"/>
    </source>
</evidence>
<keyword evidence="2" id="KW-0812">Transmembrane</keyword>
<dbReference type="InterPro" id="IPR007813">
    <property type="entry name" value="PilN"/>
</dbReference>
<dbReference type="AlphaFoldDB" id="A0A4Q8D1S5"/>
<proteinExistence type="predicted"/>
<name>A0A4Q8D1S5_9GAMM</name>
<evidence type="ECO:0000313" key="3">
    <source>
        <dbReference type="EMBL" id="RZU99264.1"/>
    </source>
</evidence>
<feature type="region of interest" description="Disordered" evidence="1">
    <location>
        <begin position="162"/>
        <end position="188"/>
    </location>
</feature>
<dbReference type="EMBL" id="SHLI01000001">
    <property type="protein sequence ID" value="RZU99264.1"/>
    <property type="molecule type" value="Genomic_DNA"/>
</dbReference>
<dbReference type="PANTHER" id="PTHR40278:SF1">
    <property type="entry name" value="DNA UTILIZATION PROTEIN HOFN"/>
    <property type="match status" value="1"/>
</dbReference>